<dbReference type="Proteomes" id="UP001221898">
    <property type="component" value="Unassembled WGS sequence"/>
</dbReference>
<feature type="region of interest" description="Disordered" evidence="1">
    <location>
        <begin position="1"/>
        <end position="74"/>
    </location>
</feature>
<accession>A0AAD7T600</accession>
<sequence length="74" mass="8276">MEKARGEESHPDQGKSPTGEQQKAAVEGGAKTTPCSNLCTDFKRCRHPTVSLSFSTRKYKTNGHETNTEHPRRF</sequence>
<feature type="compositionally biased region" description="Basic and acidic residues" evidence="1">
    <location>
        <begin position="1"/>
        <end position="13"/>
    </location>
</feature>
<comment type="caution">
    <text evidence="2">The sequence shown here is derived from an EMBL/GenBank/DDBJ whole genome shotgun (WGS) entry which is preliminary data.</text>
</comment>
<evidence type="ECO:0000256" key="1">
    <source>
        <dbReference type="SAM" id="MobiDB-lite"/>
    </source>
</evidence>
<feature type="compositionally biased region" description="Basic and acidic residues" evidence="1">
    <location>
        <begin position="62"/>
        <end position="74"/>
    </location>
</feature>
<protein>
    <submittedName>
        <fullName evidence="2">Uncharacterized protein</fullName>
    </submittedName>
</protein>
<dbReference type="AlphaFoldDB" id="A0AAD7T600"/>
<organism evidence="2 3">
    <name type="scientific">Aldrovandia affinis</name>
    <dbReference type="NCBI Taxonomy" id="143900"/>
    <lineage>
        <taxon>Eukaryota</taxon>
        <taxon>Metazoa</taxon>
        <taxon>Chordata</taxon>
        <taxon>Craniata</taxon>
        <taxon>Vertebrata</taxon>
        <taxon>Euteleostomi</taxon>
        <taxon>Actinopterygii</taxon>
        <taxon>Neopterygii</taxon>
        <taxon>Teleostei</taxon>
        <taxon>Notacanthiformes</taxon>
        <taxon>Halosauridae</taxon>
        <taxon>Aldrovandia</taxon>
    </lineage>
</organism>
<evidence type="ECO:0000313" key="3">
    <source>
        <dbReference type="Proteomes" id="UP001221898"/>
    </source>
</evidence>
<evidence type="ECO:0000313" key="2">
    <source>
        <dbReference type="EMBL" id="KAJ8415054.1"/>
    </source>
</evidence>
<gene>
    <name evidence="2" type="ORF">AAFF_G00007520</name>
</gene>
<proteinExistence type="predicted"/>
<name>A0AAD7T600_9TELE</name>
<keyword evidence="3" id="KW-1185">Reference proteome</keyword>
<reference evidence="2" key="1">
    <citation type="journal article" date="2023" name="Science">
        <title>Genome structures resolve the early diversification of teleost fishes.</title>
        <authorList>
            <person name="Parey E."/>
            <person name="Louis A."/>
            <person name="Montfort J."/>
            <person name="Bouchez O."/>
            <person name="Roques C."/>
            <person name="Iampietro C."/>
            <person name="Lluch J."/>
            <person name="Castinel A."/>
            <person name="Donnadieu C."/>
            <person name="Desvignes T."/>
            <person name="Floi Bucao C."/>
            <person name="Jouanno E."/>
            <person name="Wen M."/>
            <person name="Mejri S."/>
            <person name="Dirks R."/>
            <person name="Jansen H."/>
            <person name="Henkel C."/>
            <person name="Chen W.J."/>
            <person name="Zahm M."/>
            <person name="Cabau C."/>
            <person name="Klopp C."/>
            <person name="Thompson A.W."/>
            <person name="Robinson-Rechavi M."/>
            <person name="Braasch I."/>
            <person name="Lecointre G."/>
            <person name="Bobe J."/>
            <person name="Postlethwait J.H."/>
            <person name="Berthelot C."/>
            <person name="Roest Crollius H."/>
            <person name="Guiguen Y."/>
        </authorList>
    </citation>
    <scope>NUCLEOTIDE SEQUENCE</scope>
    <source>
        <strain evidence="2">NC1722</strain>
    </source>
</reference>
<dbReference type="EMBL" id="JAINUG010000010">
    <property type="protein sequence ID" value="KAJ8415054.1"/>
    <property type="molecule type" value="Genomic_DNA"/>
</dbReference>